<dbReference type="Proteomes" id="UP000179797">
    <property type="component" value="Unassembled WGS sequence"/>
</dbReference>
<dbReference type="AlphaFoldDB" id="A0A1S1YT55"/>
<accession>A0A1S1YT55</accession>
<organism evidence="1 2">
    <name type="scientific">Flammeovirga pacifica</name>
    <dbReference type="NCBI Taxonomy" id="915059"/>
    <lineage>
        <taxon>Bacteria</taxon>
        <taxon>Pseudomonadati</taxon>
        <taxon>Bacteroidota</taxon>
        <taxon>Cytophagia</taxon>
        <taxon>Cytophagales</taxon>
        <taxon>Flammeovirgaceae</taxon>
        <taxon>Flammeovirga</taxon>
    </lineage>
</organism>
<dbReference type="RefSeq" id="WP_044220984.1">
    <property type="nucleotide sequence ID" value="NZ_JRYR02000002.1"/>
</dbReference>
<proteinExistence type="predicted"/>
<name>A0A1S1YT55_FLAPC</name>
<dbReference type="EMBL" id="JRYR02000002">
    <property type="protein sequence ID" value="OHX64212.1"/>
    <property type="molecule type" value="Genomic_DNA"/>
</dbReference>
<evidence type="ECO:0000313" key="2">
    <source>
        <dbReference type="Proteomes" id="UP000179797"/>
    </source>
</evidence>
<protein>
    <submittedName>
        <fullName evidence="1">Uncharacterized protein</fullName>
    </submittedName>
</protein>
<reference evidence="1 2" key="1">
    <citation type="journal article" date="2012" name="Int. J. Syst. Evol. Microbiol.">
        <title>Flammeovirga pacifica sp. nov., isolated from deep-sea sediment.</title>
        <authorList>
            <person name="Xu H."/>
            <person name="Fu Y."/>
            <person name="Yang N."/>
            <person name="Ding Z."/>
            <person name="Lai Q."/>
            <person name="Zeng R."/>
        </authorList>
    </citation>
    <scope>NUCLEOTIDE SEQUENCE [LARGE SCALE GENOMIC DNA]</scope>
    <source>
        <strain evidence="2">DSM 24597 / LMG 26175 / WPAGA1</strain>
    </source>
</reference>
<dbReference type="OrthoDB" id="980630at2"/>
<gene>
    <name evidence="1" type="ORF">NH26_21650</name>
</gene>
<evidence type="ECO:0000313" key="1">
    <source>
        <dbReference type="EMBL" id="OHX64212.1"/>
    </source>
</evidence>
<comment type="caution">
    <text evidence="1">The sequence shown here is derived from an EMBL/GenBank/DDBJ whole genome shotgun (WGS) entry which is preliminary data.</text>
</comment>
<dbReference type="STRING" id="915059.NH26_21650"/>
<sequence>MNTLEQIQILNSNEQEVDKEYFLKESHYDLLMDLSEAETDDEEEELFGKMKEIPHIALISSIIELWENTVGAIVISQNINEGTVVSMEDKMELEEEACADLSFDFTRFTVIINGEVYRVKIIDQE</sequence>
<keyword evidence="2" id="KW-1185">Reference proteome</keyword>